<evidence type="ECO:0000313" key="3">
    <source>
        <dbReference type="Proteomes" id="UP000001172"/>
    </source>
</evidence>
<sequence>MSPDGKTVCPFSTVEGKPQASPSRLGVTEDRTTACFTDLYNGSGSGVVRSPDSRSNTR</sequence>
<dbReference type="KEGG" id="gka:GK3305"/>
<gene>
    <name evidence="2" type="ordered locus">GK3305</name>
</gene>
<reference evidence="2 3" key="1">
    <citation type="journal article" date="2004" name="Nucleic Acids Res.">
        <title>Thermoadaptation trait revealed by the genome sequence of thermophilic Geobacillus kaustophilus.</title>
        <authorList>
            <person name="Takami H."/>
            <person name="Takaki Y."/>
            <person name="Chee G.J."/>
            <person name="Nishi S."/>
            <person name="Shimamura S."/>
            <person name="Suzuki H."/>
            <person name="Matsui S."/>
            <person name="Uchiyama I."/>
        </authorList>
    </citation>
    <scope>NUCLEOTIDE SEQUENCE [LARGE SCALE GENOMIC DNA]</scope>
    <source>
        <strain evidence="2 3">HTA426</strain>
    </source>
</reference>
<evidence type="ECO:0000256" key="1">
    <source>
        <dbReference type="SAM" id="MobiDB-lite"/>
    </source>
</evidence>
<proteinExistence type="predicted"/>
<dbReference type="HOGENOM" id="CLU_2972991_0_0_9"/>
<dbReference type="Proteomes" id="UP000001172">
    <property type="component" value="Chromosome"/>
</dbReference>
<dbReference type="STRING" id="235909.GK3305"/>
<dbReference type="EMBL" id="BA000043">
    <property type="protein sequence ID" value="BAD77590.1"/>
    <property type="molecule type" value="Genomic_DNA"/>
</dbReference>
<accession>Q5KUP6</accession>
<protein>
    <submittedName>
        <fullName evidence="2">Uncharacterized protein</fullName>
    </submittedName>
</protein>
<name>Q5KUP6_GEOKA</name>
<feature type="region of interest" description="Disordered" evidence="1">
    <location>
        <begin position="1"/>
        <end position="27"/>
    </location>
</feature>
<evidence type="ECO:0000313" key="2">
    <source>
        <dbReference type="EMBL" id="BAD77590.1"/>
    </source>
</evidence>
<keyword evidence="3" id="KW-1185">Reference proteome</keyword>
<organism evidence="2 3">
    <name type="scientific">Geobacillus kaustophilus (strain HTA426)</name>
    <dbReference type="NCBI Taxonomy" id="235909"/>
    <lineage>
        <taxon>Bacteria</taxon>
        <taxon>Bacillati</taxon>
        <taxon>Bacillota</taxon>
        <taxon>Bacilli</taxon>
        <taxon>Bacillales</taxon>
        <taxon>Anoxybacillaceae</taxon>
        <taxon>Geobacillus</taxon>
        <taxon>Geobacillus thermoleovorans group</taxon>
    </lineage>
</organism>
<dbReference type="AlphaFoldDB" id="Q5KUP6"/>